<dbReference type="InterPro" id="IPR037171">
    <property type="entry name" value="NagB/RpiA_transferase-like"/>
</dbReference>
<dbReference type="EMBL" id="LAZR01000148">
    <property type="protein sequence ID" value="KKN86397.1"/>
    <property type="molecule type" value="Genomic_DNA"/>
</dbReference>
<accession>A0A0F9UGC3</accession>
<proteinExistence type="predicted"/>
<sequence>MNITVTTRERVAVQIFPASSQAAVAVARRIAELIRSRAAEGKPCVLGLATGHTPINVYRELIRLHRRDGLDLAHVVTFNLDEYWPIEPTAIQSYHLWMHENFFKHVNIRRENIHIPSGTIGEDDIDGHCSDYEDAIAEAGGIDFQILGVGRSGHIGFNEPGSSRESLTRRIVLDKITRLDAASDFFGEENVPEMAITMGVGTILAAREVALMAFGEHKAPIVRRAVEEPVSLEVTASFLQDHRRACVYLDEAAAASLTRIATPWQVGRCVWDECLQRQAVIWLARQADKPILMLTAEDYAEWGLAELLRAGGGAYDLNLKIFRHMMNTITGWPAGKGQRRNVVIFSPHPDDDVICMGSTLMRLAEQGHNVHVAYMVSGSLSVFDQDVRRYCEFVKAFHELFALGARHVEDIDSRIETFLADKKPGEVDTQDIQGIKALIRRCEAINAARYCGLSDEHIHFMDLPFYETGKVQKLPIGEADIAGVLDMLKATKPHMIFAAGDMSDPHGTHRQCLQALLAALKQYNCRRKNKPELWLYRGAWEEWPAAQIEMASPMSPDEMRRKRFGIFRHESQKDRAMFPGPYDSREFWQRAEDRNRHTAATYDALGLPQYAGVEAFTRWPLQCAETVARQMQADYPTE</sequence>
<dbReference type="InterPro" id="IPR004547">
    <property type="entry name" value="Glucosamine6P_isomerase"/>
</dbReference>
<dbReference type="GO" id="GO:0005975">
    <property type="term" value="P:carbohydrate metabolic process"/>
    <property type="evidence" value="ECO:0007669"/>
    <property type="project" value="InterPro"/>
</dbReference>
<evidence type="ECO:0000259" key="1">
    <source>
        <dbReference type="Pfam" id="PF01182"/>
    </source>
</evidence>
<reference evidence="2" key="1">
    <citation type="journal article" date="2015" name="Nature">
        <title>Complex archaea that bridge the gap between prokaryotes and eukaryotes.</title>
        <authorList>
            <person name="Spang A."/>
            <person name="Saw J.H."/>
            <person name="Jorgensen S.L."/>
            <person name="Zaremba-Niedzwiedzka K."/>
            <person name="Martijn J."/>
            <person name="Lind A.E."/>
            <person name="van Eijk R."/>
            <person name="Schleper C."/>
            <person name="Guy L."/>
            <person name="Ettema T.J."/>
        </authorList>
    </citation>
    <scope>NUCLEOTIDE SEQUENCE</scope>
</reference>
<organism evidence="2">
    <name type="scientific">marine sediment metagenome</name>
    <dbReference type="NCBI Taxonomy" id="412755"/>
    <lineage>
        <taxon>unclassified sequences</taxon>
        <taxon>metagenomes</taxon>
        <taxon>ecological metagenomes</taxon>
    </lineage>
</organism>
<dbReference type="AlphaFoldDB" id="A0A0F9UGC3"/>
<dbReference type="PANTHER" id="PTHR42892">
    <property type="entry name" value="GLUCOSAMINE-6-PHOSPHATE DEAMINASE-LIKE PROTEIN BT_0258-RELATED"/>
    <property type="match status" value="1"/>
</dbReference>
<dbReference type="InterPro" id="IPR003737">
    <property type="entry name" value="GlcNAc_PI_deacetylase-related"/>
</dbReference>
<dbReference type="NCBIfam" id="NF002557">
    <property type="entry name" value="PRK02122.1"/>
    <property type="match status" value="1"/>
</dbReference>
<dbReference type="InterPro" id="IPR006148">
    <property type="entry name" value="Glc/Gal-6P_isomerase"/>
</dbReference>
<comment type="caution">
    <text evidence="2">The sequence shown here is derived from an EMBL/GenBank/DDBJ whole genome shotgun (WGS) entry which is preliminary data.</text>
</comment>
<evidence type="ECO:0000313" key="2">
    <source>
        <dbReference type="EMBL" id="KKN86397.1"/>
    </source>
</evidence>
<dbReference type="GO" id="GO:0004342">
    <property type="term" value="F:glucosamine-6-phosphate deaminase activity"/>
    <property type="evidence" value="ECO:0007669"/>
    <property type="project" value="InterPro"/>
</dbReference>
<dbReference type="NCBIfam" id="TIGR00502">
    <property type="entry name" value="nagB"/>
    <property type="match status" value="1"/>
</dbReference>
<name>A0A0F9UGC3_9ZZZZ</name>
<protein>
    <recommendedName>
        <fullName evidence="1">Glucosamine/galactosamine-6-phosphate isomerase domain-containing protein</fullName>
    </recommendedName>
</protein>
<dbReference type="SUPFAM" id="SSF102588">
    <property type="entry name" value="LmbE-like"/>
    <property type="match status" value="1"/>
</dbReference>
<dbReference type="PANTHER" id="PTHR42892:SF1">
    <property type="entry name" value="GLUCOSAMINE-6-PHOSPHATE ISOMERASE"/>
    <property type="match status" value="1"/>
</dbReference>
<dbReference type="SUPFAM" id="SSF100950">
    <property type="entry name" value="NagB/RpiA/CoA transferase-like"/>
    <property type="match status" value="1"/>
</dbReference>
<gene>
    <name evidence="2" type="ORF">LCGC14_0269510</name>
</gene>
<dbReference type="InterPro" id="IPR024078">
    <property type="entry name" value="LmbE-like_dom_sf"/>
</dbReference>
<dbReference type="CDD" id="cd01399">
    <property type="entry name" value="GlcN6P_deaminase"/>
    <property type="match status" value="1"/>
</dbReference>
<dbReference type="Pfam" id="PF01182">
    <property type="entry name" value="Glucosamine_iso"/>
    <property type="match status" value="1"/>
</dbReference>
<feature type="domain" description="Glucosamine/galactosamine-6-phosphate isomerase" evidence="1">
    <location>
        <begin position="19"/>
        <end position="230"/>
    </location>
</feature>
<dbReference type="Pfam" id="PF02585">
    <property type="entry name" value="PIG-L"/>
    <property type="match status" value="1"/>
</dbReference>
<dbReference type="GO" id="GO:0006044">
    <property type="term" value="P:N-acetylglucosamine metabolic process"/>
    <property type="evidence" value="ECO:0007669"/>
    <property type="project" value="InterPro"/>
</dbReference>
<dbReference type="Gene3D" id="3.40.50.1360">
    <property type="match status" value="1"/>
</dbReference>
<dbReference type="Gene3D" id="3.40.50.10320">
    <property type="entry name" value="LmbE-like"/>
    <property type="match status" value="1"/>
</dbReference>
<dbReference type="InterPro" id="IPR052960">
    <property type="entry name" value="GlcN6P_deaminase-like"/>
</dbReference>